<feature type="chain" id="PRO_5045470771" description="Sortilin N-terminal domain-containing protein" evidence="1">
    <location>
        <begin position="23"/>
        <end position="167"/>
    </location>
</feature>
<keyword evidence="3" id="KW-1185">Reference proteome</keyword>
<evidence type="ECO:0008006" key="4">
    <source>
        <dbReference type="Google" id="ProtNLM"/>
    </source>
</evidence>
<comment type="caution">
    <text evidence="2">The sequence shown here is derived from an EMBL/GenBank/DDBJ whole genome shotgun (WGS) entry which is preliminary data.</text>
</comment>
<keyword evidence="1" id="KW-0732">Signal</keyword>
<dbReference type="Proteomes" id="UP001189429">
    <property type="component" value="Unassembled WGS sequence"/>
</dbReference>
<gene>
    <name evidence="2" type="ORF">PCOR1329_LOCUS70054</name>
</gene>
<evidence type="ECO:0000313" key="3">
    <source>
        <dbReference type="Proteomes" id="UP001189429"/>
    </source>
</evidence>
<evidence type="ECO:0000313" key="2">
    <source>
        <dbReference type="EMBL" id="CAK0889550.1"/>
    </source>
</evidence>
<name>A0ABN9WS60_9DINO</name>
<proteinExistence type="predicted"/>
<organism evidence="2 3">
    <name type="scientific">Prorocentrum cordatum</name>
    <dbReference type="NCBI Taxonomy" id="2364126"/>
    <lineage>
        <taxon>Eukaryota</taxon>
        <taxon>Sar</taxon>
        <taxon>Alveolata</taxon>
        <taxon>Dinophyceae</taxon>
        <taxon>Prorocentrales</taxon>
        <taxon>Prorocentraceae</taxon>
        <taxon>Prorocentrum</taxon>
    </lineage>
</organism>
<protein>
    <recommendedName>
        <fullName evidence="4">Sortilin N-terminal domain-containing protein</fullName>
    </recommendedName>
</protein>
<dbReference type="Gene3D" id="2.130.10.10">
    <property type="entry name" value="YVTN repeat-like/Quinoprotein amine dehydrogenase"/>
    <property type="match status" value="1"/>
</dbReference>
<feature type="non-terminal residue" evidence="2">
    <location>
        <position position="1"/>
    </location>
</feature>
<dbReference type="SUPFAM" id="SSF110296">
    <property type="entry name" value="Oligoxyloglucan reducing end-specific cellobiohydrolase"/>
    <property type="match status" value="1"/>
</dbReference>
<sequence>GMGCRAILRFLPLLLGAATVAADENRQVLVKEVVLDSAVVDIVYLGKAHECVLVTTKSKKLYFSADQGQSWNEITDKVDPSPSWSVEAERIIVNPADKSVAVLQTKIRETGFPYIYIRGLGADVEEGLGEAPRAPQLDLPPDRAVVGARLLVERQLRLGAEAEGPEG</sequence>
<evidence type="ECO:0000256" key="1">
    <source>
        <dbReference type="SAM" id="SignalP"/>
    </source>
</evidence>
<reference evidence="2" key="1">
    <citation type="submission" date="2023-10" db="EMBL/GenBank/DDBJ databases">
        <authorList>
            <person name="Chen Y."/>
            <person name="Shah S."/>
            <person name="Dougan E. K."/>
            <person name="Thang M."/>
            <person name="Chan C."/>
        </authorList>
    </citation>
    <scope>NUCLEOTIDE SEQUENCE [LARGE SCALE GENOMIC DNA]</scope>
</reference>
<dbReference type="InterPro" id="IPR015943">
    <property type="entry name" value="WD40/YVTN_repeat-like_dom_sf"/>
</dbReference>
<feature type="signal peptide" evidence="1">
    <location>
        <begin position="1"/>
        <end position="22"/>
    </location>
</feature>
<accession>A0ABN9WS60</accession>
<dbReference type="EMBL" id="CAUYUJ010019231">
    <property type="protein sequence ID" value="CAK0889550.1"/>
    <property type="molecule type" value="Genomic_DNA"/>
</dbReference>